<reference evidence="5" key="1">
    <citation type="submission" date="2017-09" db="EMBL/GenBank/DDBJ databases">
        <title>Depth-based differentiation of microbial function through sediment-hosted aquifers and enrichment of novel symbionts in the deep terrestrial subsurface.</title>
        <authorList>
            <person name="Probst A.J."/>
            <person name="Ladd B."/>
            <person name="Jarett J.K."/>
            <person name="Geller-Mcgrath D.E."/>
            <person name="Sieber C.M.K."/>
            <person name="Emerson J.B."/>
            <person name="Anantharaman K."/>
            <person name="Thomas B.C."/>
            <person name="Malmstrom R."/>
            <person name="Stieglmeier M."/>
            <person name="Klingl A."/>
            <person name="Woyke T."/>
            <person name="Ryan C.M."/>
            <person name="Banfield J.F."/>
        </authorList>
    </citation>
    <scope>NUCLEOTIDE SEQUENCE [LARGE SCALE GENOMIC DNA]</scope>
</reference>
<evidence type="ECO:0000313" key="4">
    <source>
        <dbReference type="EMBL" id="PJA33060.1"/>
    </source>
</evidence>
<keyword evidence="2" id="KW-0808">Transferase</keyword>
<dbReference type="PANTHER" id="PTHR34106:SF5">
    <property type="entry name" value="GLYCOSIDASE"/>
    <property type="match status" value="1"/>
</dbReference>
<gene>
    <name evidence="4" type="ORF">CO185_00660</name>
</gene>
<evidence type="ECO:0000256" key="1">
    <source>
        <dbReference type="ARBA" id="ARBA00022676"/>
    </source>
</evidence>
<name>A0A2M7WSS1_9BACT</name>
<accession>A0A2M7WSS1</accession>
<dbReference type="CDD" id="cd18614">
    <property type="entry name" value="GH130"/>
    <property type="match status" value="1"/>
</dbReference>
<evidence type="ECO:0000256" key="2">
    <source>
        <dbReference type="ARBA" id="ARBA00022679"/>
    </source>
</evidence>
<dbReference type="Proteomes" id="UP000230758">
    <property type="component" value="Unassembled WGS sequence"/>
</dbReference>
<dbReference type="Gene3D" id="2.115.10.20">
    <property type="entry name" value="Glycosyl hydrolase domain, family 43"/>
    <property type="match status" value="1"/>
</dbReference>
<evidence type="ECO:0000313" key="5">
    <source>
        <dbReference type="Proteomes" id="UP000230758"/>
    </source>
</evidence>
<dbReference type="EMBL" id="PFXF01000011">
    <property type="protein sequence ID" value="PJA33060.1"/>
    <property type="molecule type" value="Genomic_DNA"/>
</dbReference>
<sequence length="413" mass="47583">MMWRYLKYQEESLMKVISLELKITMVAPNKKKIVKKVLTKKKVVKKKTSKKVVKKTKRKAKIKVRPLNLKRSKLNPIINPKSDSYWESEAVFNPGAVVSSDRVHLFYRALGPDGISRVGYASSKDGIDFDKRHPHPVYMPETDQEFATHHPYTSPARLAYDRGLYMSGGGWGGCEDPRAVKLGGRLYLTFNIFNGWGSIRVGVTSISEDDLEQGRWNWRRMLFLSPPNQIHKNWMLFPEKMDNKFAILHSVSPDVKVDYLGTLEELHSGRKVITSSRSEDKTYPHYTWESWIRGAGAPPIKTKYGWLVFYHAMDKSDPNRYKLGTMLLDLNNPQKVLYRSKYPILEPDEWYENDWKPGIIYASGAVVKGDTLFIYYGGGDKHIGVAYTKLDDFIDKLMKNEHIVLATRPTKVK</sequence>
<organism evidence="4 5">
    <name type="scientific">Candidatus Zambryskibacteria bacterium CG_4_9_14_3_um_filter_42_15</name>
    <dbReference type="NCBI Taxonomy" id="1975112"/>
    <lineage>
        <taxon>Bacteria</taxon>
        <taxon>Candidatus Zambryskiibacteriota</taxon>
    </lineage>
</organism>
<evidence type="ECO:0008006" key="6">
    <source>
        <dbReference type="Google" id="ProtNLM"/>
    </source>
</evidence>
<dbReference type="PANTHER" id="PTHR34106">
    <property type="entry name" value="GLYCOSIDASE"/>
    <property type="match status" value="1"/>
</dbReference>
<comment type="caution">
    <text evidence="4">The sequence shown here is derived from an EMBL/GenBank/DDBJ whole genome shotgun (WGS) entry which is preliminary data.</text>
</comment>
<dbReference type="InterPro" id="IPR023296">
    <property type="entry name" value="Glyco_hydro_beta-prop_sf"/>
</dbReference>
<dbReference type="GO" id="GO:0016757">
    <property type="term" value="F:glycosyltransferase activity"/>
    <property type="evidence" value="ECO:0007669"/>
    <property type="project" value="UniProtKB-KW"/>
</dbReference>
<dbReference type="Pfam" id="PF04041">
    <property type="entry name" value="Glyco_hydro_130"/>
    <property type="match status" value="1"/>
</dbReference>
<dbReference type="InterPro" id="IPR007184">
    <property type="entry name" value="Mannoside_phosphorylase"/>
</dbReference>
<dbReference type="AlphaFoldDB" id="A0A2M7WSS1"/>
<proteinExistence type="inferred from homology"/>
<evidence type="ECO:0000256" key="3">
    <source>
        <dbReference type="ARBA" id="ARBA00024356"/>
    </source>
</evidence>
<dbReference type="SUPFAM" id="SSF75005">
    <property type="entry name" value="Arabinanase/levansucrase/invertase"/>
    <property type="match status" value="1"/>
</dbReference>
<protein>
    <recommendedName>
        <fullName evidence="6">Glycosidase</fullName>
    </recommendedName>
</protein>
<keyword evidence="1" id="KW-0328">Glycosyltransferase</keyword>
<comment type="similarity">
    <text evidence="3">Belongs to the glycosyl hydrolase 130 family.</text>
</comment>